<dbReference type="InterPro" id="IPR039697">
    <property type="entry name" value="Alcohol_dehydrogenase_Fe"/>
</dbReference>
<evidence type="ECO:0000256" key="1">
    <source>
        <dbReference type="ARBA" id="ARBA00023002"/>
    </source>
</evidence>
<dbReference type="InterPro" id="IPR001670">
    <property type="entry name" value="ADH_Fe/GldA"/>
</dbReference>
<dbReference type="FunFam" id="3.40.50.1970:FF:000003">
    <property type="entry name" value="Alcohol dehydrogenase, iron-containing"/>
    <property type="match status" value="1"/>
</dbReference>
<protein>
    <submittedName>
        <fullName evidence="4">Iron-containing alcohol dehydrogenase</fullName>
    </submittedName>
</protein>
<dbReference type="Gene3D" id="3.40.50.1970">
    <property type="match status" value="1"/>
</dbReference>
<dbReference type="SUPFAM" id="SSF56796">
    <property type="entry name" value="Dehydroquinate synthase-like"/>
    <property type="match status" value="1"/>
</dbReference>
<gene>
    <name evidence="4" type="ordered locus">Tpet_0007</name>
</gene>
<dbReference type="STRING" id="390874.Tpet_0007"/>
<dbReference type="eggNOG" id="COG1454">
    <property type="taxonomic scope" value="Bacteria"/>
</dbReference>
<dbReference type="Gene3D" id="1.20.1090.10">
    <property type="entry name" value="Dehydroquinate synthase-like - alpha domain"/>
    <property type="match status" value="1"/>
</dbReference>
<dbReference type="RefSeq" id="WP_011942714.1">
    <property type="nucleotide sequence ID" value="NC_009486.1"/>
</dbReference>
<dbReference type="GO" id="GO:0004022">
    <property type="term" value="F:alcohol dehydrogenase (NAD+) activity"/>
    <property type="evidence" value="ECO:0007669"/>
    <property type="project" value="TreeGrafter"/>
</dbReference>
<sequence length="359" mass="39744">MWEFYMPTDVFFGEKILEKKGSIIDILGKRALVVTGKSSSKKNGSLDDLRKLLNETGISYEIFDEVEENPSFDNVMKAVERYRNDSFDFVVGLGGGSPMDFAKAVAVLLKEKDLSVEDLYDREKVKHWLPVVEIPTTAGTGSEVTPYSILTDPEGNKRGCTLMFPVYAFLDPGYTYFMSDKLALSTGVDALSHAVEGFLSRKSTPPSDALAIEAMKIIHRNLPKAIEGNREARKKMFVASCLAGMVIAQTGTTLAHALGYPLTVEKGIKHGKATGMVLPFVMEVMKEEIPEKVTTVNHIFGGSLLRFLKELGLYEKVTVSSEELEKWVEKGSKAKHLTNTPGTFTPEKIRNIYREALGV</sequence>
<dbReference type="CDD" id="cd08181">
    <property type="entry name" value="PPD-like"/>
    <property type="match status" value="1"/>
</dbReference>
<evidence type="ECO:0000313" key="5">
    <source>
        <dbReference type="Proteomes" id="UP000006558"/>
    </source>
</evidence>
<dbReference type="GO" id="GO:0046872">
    <property type="term" value="F:metal ion binding"/>
    <property type="evidence" value="ECO:0007669"/>
    <property type="project" value="InterPro"/>
</dbReference>
<organism evidence="4 5">
    <name type="scientific">Thermotoga petrophila (strain ATCC BAA-488 / DSM 13995 / JCM 10881 / RKU-1)</name>
    <dbReference type="NCBI Taxonomy" id="390874"/>
    <lineage>
        <taxon>Bacteria</taxon>
        <taxon>Thermotogati</taxon>
        <taxon>Thermotogota</taxon>
        <taxon>Thermotogae</taxon>
        <taxon>Thermotogales</taxon>
        <taxon>Thermotogaceae</taxon>
        <taxon>Thermotoga</taxon>
    </lineage>
</organism>
<reference evidence="5" key="1">
    <citation type="submission" date="2007-05" db="EMBL/GenBank/DDBJ databases">
        <title>Complete sequence of Thermotoga petrophila RKU-1.</title>
        <authorList>
            <consortium name="US DOE Joint Genome Institute"/>
            <person name="Copeland A."/>
            <person name="Lucas S."/>
            <person name="Lapidus A."/>
            <person name="Barry K."/>
            <person name="Glavina del Rio T."/>
            <person name="Dalin E."/>
            <person name="Tice H."/>
            <person name="Pitluck S."/>
            <person name="Sims D."/>
            <person name="Brettin T."/>
            <person name="Bruce D."/>
            <person name="Detter J.C."/>
            <person name="Han C."/>
            <person name="Tapia R."/>
            <person name="Schmutz J."/>
            <person name="Larimer F."/>
            <person name="Land M."/>
            <person name="Hauser L."/>
            <person name="Kyrpides N."/>
            <person name="Mikhailova N."/>
            <person name="Nelson K."/>
            <person name="Gogarten J.P."/>
            <person name="Noll K."/>
            <person name="Richardson P."/>
        </authorList>
    </citation>
    <scope>NUCLEOTIDE SEQUENCE [LARGE SCALE GENOMIC DNA]</scope>
    <source>
        <strain evidence="5">ATCC BAA-488 / DSM 13995 / JCM 10881 / RKU-1</strain>
    </source>
</reference>
<evidence type="ECO:0000259" key="2">
    <source>
        <dbReference type="Pfam" id="PF00465"/>
    </source>
</evidence>
<dbReference type="PANTHER" id="PTHR11496:SF104">
    <property type="entry name" value="3-DEOXY-ALPHA-D-MANNO-OCTULOSONATE 8-OXIDASE"/>
    <property type="match status" value="1"/>
</dbReference>
<dbReference type="Pfam" id="PF25137">
    <property type="entry name" value="ADH_Fe_C"/>
    <property type="match status" value="1"/>
</dbReference>
<feature type="domain" description="Fe-containing alcohol dehydrogenase-like C-terminal" evidence="3">
    <location>
        <begin position="185"/>
        <end position="356"/>
    </location>
</feature>
<dbReference type="PANTHER" id="PTHR11496">
    <property type="entry name" value="ALCOHOL DEHYDROGENASE"/>
    <property type="match status" value="1"/>
</dbReference>
<evidence type="ECO:0000313" key="4">
    <source>
        <dbReference type="EMBL" id="ABQ46036.1"/>
    </source>
</evidence>
<name>A5IIL3_THEP1</name>
<dbReference type="HOGENOM" id="CLU_007207_0_0_0"/>
<dbReference type="KEGG" id="tpt:Tpet_0007"/>
<evidence type="ECO:0000259" key="3">
    <source>
        <dbReference type="Pfam" id="PF25137"/>
    </source>
</evidence>
<proteinExistence type="predicted"/>
<keyword evidence="1" id="KW-0560">Oxidoreductase</keyword>
<dbReference type="Pfam" id="PF00465">
    <property type="entry name" value="Fe-ADH"/>
    <property type="match status" value="1"/>
</dbReference>
<accession>A5IIL3</accession>
<reference evidence="4 5" key="2">
    <citation type="journal article" date="2009" name="Proc. Natl. Acad. Sci. U.S.A.">
        <title>On the chimeric nature, thermophilic origin, and phylogenetic placement of the Thermotogales.</title>
        <authorList>
            <person name="Zhaxybayeva O."/>
            <person name="Swithers K.S."/>
            <person name="Lapierre P."/>
            <person name="Fournier G.P."/>
            <person name="Bickhart D.M."/>
            <person name="DeBoy R.T."/>
            <person name="Nelson K.E."/>
            <person name="Nesbo C.L."/>
            <person name="Doolittle W.F."/>
            <person name="Gogarten J.P."/>
            <person name="Noll K.M."/>
        </authorList>
    </citation>
    <scope>NUCLEOTIDE SEQUENCE [LARGE SCALE GENOMIC DNA]</scope>
    <source>
        <strain evidence="5">ATCC BAA-488 / DSM 13995 / JCM 10881 / RKU-1</strain>
    </source>
</reference>
<dbReference type="EMBL" id="CP000702">
    <property type="protein sequence ID" value="ABQ46036.1"/>
    <property type="molecule type" value="Genomic_DNA"/>
</dbReference>
<dbReference type="AlphaFoldDB" id="A5IIL3"/>
<dbReference type="Proteomes" id="UP000006558">
    <property type="component" value="Chromosome"/>
</dbReference>
<feature type="domain" description="Alcohol dehydrogenase iron-type/glycerol dehydrogenase GldA" evidence="2">
    <location>
        <begin position="7"/>
        <end position="172"/>
    </location>
</feature>
<dbReference type="InterPro" id="IPR056798">
    <property type="entry name" value="ADH_Fe_C"/>
</dbReference>